<accession>A0ABT6M2K8</accession>
<reference evidence="2 3" key="1">
    <citation type="submission" date="2023-04" db="EMBL/GenBank/DDBJ databases">
        <title>Forest soil microbial communities from Buena Vista Peninsula, Colon Province, Panama.</title>
        <authorList>
            <person name="Bouskill N."/>
        </authorList>
    </citation>
    <scope>NUCLEOTIDE SEQUENCE [LARGE SCALE GENOMIC DNA]</scope>
    <source>
        <strain evidence="2 3">GGS1</strain>
    </source>
</reference>
<feature type="region of interest" description="Disordered" evidence="1">
    <location>
        <begin position="1"/>
        <end position="23"/>
    </location>
</feature>
<organism evidence="2 3">
    <name type="scientific">Streptomyces pseudovenezuelae</name>
    <dbReference type="NCBI Taxonomy" id="67350"/>
    <lineage>
        <taxon>Bacteria</taxon>
        <taxon>Bacillati</taxon>
        <taxon>Actinomycetota</taxon>
        <taxon>Actinomycetes</taxon>
        <taxon>Kitasatosporales</taxon>
        <taxon>Streptomycetaceae</taxon>
        <taxon>Streptomyces</taxon>
        <taxon>Streptomyces aurantiacus group</taxon>
    </lineage>
</organism>
<keyword evidence="3" id="KW-1185">Reference proteome</keyword>
<gene>
    <name evidence="2" type="ORF">M2283_010139</name>
</gene>
<name>A0ABT6M2K8_9ACTN</name>
<feature type="compositionally biased region" description="Basic and acidic residues" evidence="1">
    <location>
        <begin position="1"/>
        <end position="15"/>
    </location>
</feature>
<protein>
    <submittedName>
        <fullName evidence="2">Uncharacterized protein</fullName>
    </submittedName>
</protein>
<comment type="caution">
    <text evidence="2">The sequence shown here is derived from an EMBL/GenBank/DDBJ whole genome shotgun (WGS) entry which is preliminary data.</text>
</comment>
<evidence type="ECO:0000313" key="3">
    <source>
        <dbReference type="Proteomes" id="UP001160499"/>
    </source>
</evidence>
<dbReference type="EMBL" id="JARXVH010000044">
    <property type="protein sequence ID" value="MDH6222787.1"/>
    <property type="molecule type" value="Genomic_DNA"/>
</dbReference>
<evidence type="ECO:0000256" key="1">
    <source>
        <dbReference type="SAM" id="MobiDB-lite"/>
    </source>
</evidence>
<evidence type="ECO:0000313" key="2">
    <source>
        <dbReference type="EMBL" id="MDH6222787.1"/>
    </source>
</evidence>
<proteinExistence type="predicted"/>
<dbReference type="Proteomes" id="UP001160499">
    <property type="component" value="Unassembled WGS sequence"/>
</dbReference>
<sequence length="221" mass="24145">MNPVEHRGDAPRERVTLSAEQKQQGFAAVSERLKRYSSKDRDRLLEQANAAVRGYAAYCEGERCLESGDFIMAILWLGFAAGRGIPGAAETLAAAERRAGPHLRALREELRESFDSAADRVLAACDSAVPPEADPPPPRLPGALGLPILYGPRSGDVPRGLSGGRQDTRGPEYAKAFPAAASEAFPEGRLGRGDVCPRRWHVRQYRERNHRPMRLTVPLPG</sequence>